<dbReference type="InParanoid" id="A0A1D3D161"/>
<proteinExistence type="predicted"/>
<dbReference type="Proteomes" id="UP000095192">
    <property type="component" value="Unassembled WGS sequence"/>
</dbReference>
<protein>
    <recommendedName>
        <fullName evidence="2">Vps53 N-terminal domain-containing protein</fullName>
    </recommendedName>
</protein>
<feature type="region of interest" description="Disordered" evidence="1">
    <location>
        <begin position="1"/>
        <end position="63"/>
    </location>
</feature>
<evidence type="ECO:0000313" key="4">
    <source>
        <dbReference type="Proteomes" id="UP000095192"/>
    </source>
</evidence>
<feature type="compositionally biased region" description="Low complexity" evidence="1">
    <location>
        <begin position="45"/>
        <end position="55"/>
    </location>
</feature>
<feature type="domain" description="Vps53 N-terminal" evidence="2">
    <location>
        <begin position="74"/>
        <end position="256"/>
    </location>
</feature>
<dbReference type="GO" id="GO:0000938">
    <property type="term" value="C:GARP complex"/>
    <property type="evidence" value="ECO:0007669"/>
    <property type="project" value="InterPro"/>
</dbReference>
<name>A0A1D3D161_9EIME</name>
<sequence length="830" mass="89982">MPAATIDLRSASSEMPPDQHTPVALPSLPDAPHSASEAPRPTSQLPLHPLEVPVHPGDESEDERNIRELNQQIQTTESISRVDARLREELLQLSRSAQQVAAASDEEAAALCSDIKMLDTAKRNLTKSIAALRQLLMIAAAVEQLREAALYRRYKEAAKLLLALRPLCRSFEVYRHIPRVAELLHQQQLLREGLQQQLLEDFENSVDGENSSNSGYWREKLRDAGGCVDAVGVKGFREQVVAAVSGCLLTSYMATFSPPPAPAIAAADESTPSSAAAAETASTAAASFFERRFGWYRRAVRDAESRLRDILPLHWRFNEAFAMHFCRVTKQQLADLLEIGQHYLRPQQLLTLIREAKVFEDHAALKQDEREDAEADGSTLDPVVSAAAAEEVIRLPPPVSFAGAISSGFEGYMGVWLAAEEEKLCNKLSLALQREKILRNASVSALACTTCRNSSSKNPFDAELSLEAAGESGAASAAAGEEGEVCLYSSASQVFSACKGLMELTLSFSNKQTMADVVSAFKRLFVRYINVLETRLPPSKAFLTGPLAAAVATGCFPSLRAEDQEGEADVEDQEAQELIVVAAVLGSCSYFTRTLQRMAAAIEAQIEDSFKARCSFHEQNELLFALEGRCIRLLLDLFGPSLTSLVSFLSKTNFTSIAAVSAASDPVLAFCASLKYGMRRIAEFLSSPIFRFVADKLAQQVLAQYREGLVSCKRECSVRISAEEIDKWQALRPRGKSKTVNVTSTAAAARQLRSTDTSASAPLSTADESSRGAVVAAAALEGLEPPSAPPVPVETNPFAPSPSNRGNPFQPGDRSGVSSLTLRMAAQKLT</sequence>
<accession>A0A1D3D161</accession>
<dbReference type="InterPro" id="IPR007234">
    <property type="entry name" value="Vps53_N"/>
</dbReference>
<gene>
    <name evidence="3" type="ORF">cyc_02245</name>
</gene>
<keyword evidence="4" id="KW-1185">Reference proteome</keyword>
<dbReference type="AlphaFoldDB" id="A0A1D3D161"/>
<feature type="region of interest" description="Disordered" evidence="1">
    <location>
        <begin position="747"/>
        <end position="767"/>
    </location>
</feature>
<dbReference type="GO" id="GO:0005829">
    <property type="term" value="C:cytosol"/>
    <property type="evidence" value="ECO:0007669"/>
    <property type="project" value="GOC"/>
</dbReference>
<feature type="region of interest" description="Disordered" evidence="1">
    <location>
        <begin position="783"/>
        <end position="830"/>
    </location>
</feature>
<dbReference type="VEuPathDB" id="ToxoDB:cyc_02245"/>
<dbReference type="EMBL" id="JROU02001174">
    <property type="protein sequence ID" value="OEH77191.1"/>
    <property type="molecule type" value="Genomic_DNA"/>
</dbReference>
<evidence type="ECO:0000259" key="2">
    <source>
        <dbReference type="Pfam" id="PF04100"/>
    </source>
</evidence>
<comment type="caution">
    <text evidence="3">The sequence shown here is derived from an EMBL/GenBank/DDBJ whole genome shotgun (WGS) entry which is preliminary data.</text>
</comment>
<dbReference type="Pfam" id="PF04100">
    <property type="entry name" value="Vps53_N"/>
    <property type="match status" value="2"/>
</dbReference>
<dbReference type="PANTHER" id="PTHR12820:SF0">
    <property type="entry name" value="VACUOLAR PROTEIN SORTING-ASSOCIATED PROTEIN 53 HOMOLOG"/>
    <property type="match status" value="1"/>
</dbReference>
<evidence type="ECO:0000256" key="1">
    <source>
        <dbReference type="SAM" id="MobiDB-lite"/>
    </source>
</evidence>
<reference evidence="3 4" key="1">
    <citation type="journal article" date="2016" name="BMC Genomics">
        <title>Comparative genomics reveals Cyclospora cayetanensis possesses coccidia-like metabolism and invasion components but unique surface antigens.</title>
        <authorList>
            <person name="Liu S."/>
            <person name="Wang L."/>
            <person name="Zheng H."/>
            <person name="Xu Z."/>
            <person name="Roellig D.M."/>
            <person name="Li N."/>
            <person name="Frace M.A."/>
            <person name="Tang K."/>
            <person name="Arrowood M.J."/>
            <person name="Moss D.M."/>
            <person name="Zhang L."/>
            <person name="Feng Y."/>
            <person name="Xiao L."/>
        </authorList>
    </citation>
    <scope>NUCLEOTIDE SEQUENCE [LARGE SCALE GENOMIC DNA]</scope>
    <source>
        <strain evidence="3 4">CHN_HEN01</strain>
    </source>
</reference>
<dbReference type="InterPro" id="IPR039766">
    <property type="entry name" value="Vps53"/>
</dbReference>
<dbReference type="PANTHER" id="PTHR12820">
    <property type="entry name" value="VACUOLAR SORTING PROTEIN 53"/>
    <property type="match status" value="1"/>
</dbReference>
<feature type="domain" description="Vps53 N-terminal" evidence="2">
    <location>
        <begin position="289"/>
        <end position="433"/>
    </location>
</feature>
<organism evidence="3 4">
    <name type="scientific">Cyclospora cayetanensis</name>
    <dbReference type="NCBI Taxonomy" id="88456"/>
    <lineage>
        <taxon>Eukaryota</taxon>
        <taxon>Sar</taxon>
        <taxon>Alveolata</taxon>
        <taxon>Apicomplexa</taxon>
        <taxon>Conoidasida</taxon>
        <taxon>Coccidia</taxon>
        <taxon>Eucoccidiorida</taxon>
        <taxon>Eimeriorina</taxon>
        <taxon>Eimeriidae</taxon>
        <taxon>Cyclospora</taxon>
    </lineage>
</organism>
<evidence type="ECO:0000313" key="3">
    <source>
        <dbReference type="EMBL" id="OEH77191.1"/>
    </source>
</evidence>
<dbReference type="GO" id="GO:0042147">
    <property type="term" value="P:retrograde transport, endosome to Golgi"/>
    <property type="evidence" value="ECO:0007669"/>
    <property type="project" value="InterPro"/>
</dbReference>